<evidence type="ECO:0000256" key="1">
    <source>
        <dbReference type="SAM" id="MobiDB-lite"/>
    </source>
</evidence>
<proteinExistence type="predicted"/>
<feature type="compositionally biased region" description="Polar residues" evidence="1">
    <location>
        <begin position="196"/>
        <end position="207"/>
    </location>
</feature>
<feature type="chain" id="PRO_5034378869" description="Cupredoxin" evidence="2">
    <location>
        <begin position="25"/>
        <end position="265"/>
    </location>
</feature>
<feature type="region of interest" description="Disordered" evidence="1">
    <location>
        <begin position="196"/>
        <end position="240"/>
    </location>
</feature>
<dbReference type="EMBL" id="JAFIQS010000020">
    <property type="protein sequence ID" value="KAG5162223.1"/>
    <property type="molecule type" value="Genomic_DNA"/>
</dbReference>
<dbReference type="SUPFAM" id="SSF49503">
    <property type="entry name" value="Cupredoxins"/>
    <property type="match status" value="1"/>
</dbReference>
<gene>
    <name evidence="3" type="ORF">JR316_012886</name>
</gene>
<sequence length="265" mass="26013">MLSLPTLISLALVSVGHLSSFVQGASFAVQVGANGALEYSPSSITATDGDEVVFTFNPKNHTVTQTSFASPCAPLEGGFDTGFVPISSGTTTKTFTIPTGTGNSPLWFSCSQSTHCQQGMVFAINPPAAPASGVDHTFPAFKANAQGLAGINTSPNAGTGVPSPTPGTLGSHDPSTASGSVFSAASVNDGATGSATIADVPTTTQPLPTGAAGAATFSASDSGSGSAGANPTSSAKNSAAKGRGGAVKESAMLVGAVFFIFVGFL</sequence>
<feature type="compositionally biased region" description="Polar residues" evidence="1">
    <location>
        <begin position="173"/>
        <end position="182"/>
    </location>
</feature>
<protein>
    <recommendedName>
        <fullName evidence="4">Cupredoxin</fullName>
    </recommendedName>
</protein>
<organism evidence="3">
    <name type="scientific">Psilocybe cubensis</name>
    <name type="common">Psychedelic mushroom</name>
    <name type="synonym">Stropharia cubensis</name>
    <dbReference type="NCBI Taxonomy" id="181762"/>
    <lineage>
        <taxon>Eukaryota</taxon>
        <taxon>Fungi</taxon>
        <taxon>Dikarya</taxon>
        <taxon>Basidiomycota</taxon>
        <taxon>Agaricomycotina</taxon>
        <taxon>Agaricomycetes</taxon>
        <taxon>Agaricomycetidae</taxon>
        <taxon>Agaricales</taxon>
        <taxon>Agaricineae</taxon>
        <taxon>Strophariaceae</taxon>
        <taxon>Psilocybe</taxon>
    </lineage>
</organism>
<evidence type="ECO:0000313" key="3">
    <source>
        <dbReference type="EMBL" id="KAG5162223.1"/>
    </source>
</evidence>
<feature type="signal peptide" evidence="2">
    <location>
        <begin position="1"/>
        <end position="24"/>
    </location>
</feature>
<dbReference type="AlphaFoldDB" id="A0A8H7XM64"/>
<reference evidence="3" key="1">
    <citation type="submission" date="2021-02" db="EMBL/GenBank/DDBJ databases">
        <title>Psilocybe cubensis genome.</title>
        <authorList>
            <person name="Mckernan K.J."/>
            <person name="Crawford S."/>
            <person name="Trippe A."/>
            <person name="Kane L.T."/>
            <person name="Mclaughlin S."/>
        </authorList>
    </citation>
    <scope>NUCLEOTIDE SEQUENCE [LARGE SCALE GENOMIC DNA]</scope>
    <source>
        <strain evidence="3">MGC-MH-2018</strain>
    </source>
</reference>
<dbReference type="OrthoDB" id="1921208at2759"/>
<evidence type="ECO:0008006" key="4">
    <source>
        <dbReference type="Google" id="ProtNLM"/>
    </source>
</evidence>
<keyword evidence="2" id="KW-0732">Signal</keyword>
<accession>A0A8H7XM64</accession>
<dbReference type="Gene3D" id="2.60.40.420">
    <property type="entry name" value="Cupredoxins - blue copper proteins"/>
    <property type="match status" value="1"/>
</dbReference>
<dbReference type="InterPro" id="IPR052953">
    <property type="entry name" value="Ser-rich/MCO-related"/>
</dbReference>
<dbReference type="InterPro" id="IPR008972">
    <property type="entry name" value="Cupredoxin"/>
</dbReference>
<feature type="region of interest" description="Disordered" evidence="1">
    <location>
        <begin position="149"/>
        <end position="182"/>
    </location>
</feature>
<dbReference type="PANTHER" id="PTHR34883:SF15">
    <property type="entry name" value="EXTRACELLULAR SERINE-RICH PROTEIN"/>
    <property type="match status" value="1"/>
</dbReference>
<name>A0A8H7XM64_PSICU</name>
<feature type="compositionally biased region" description="Low complexity" evidence="1">
    <location>
        <begin position="210"/>
        <end position="229"/>
    </location>
</feature>
<evidence type="ECO:0000256" key="2">
    <source>
        <dbReference type="SAM" id="SignalP"/>
    </source>
</evidence>
<comment type="caution">
    <text evidence="3">The sequence shown here is derived from an EMBL/GenBank/DDBJ whole genome shotgun (WGS) entry which is preliminary data.</text>
</comment>
<dbReference type="PANTHER" id="PTHR34883">
    <property type="entry name" value="SERINE-RICH PROTEIN, PUTATIVE-RELATED-RELATED"/>
    <property type="match status" value="1"/>
</dbReference>